<evidence type="ECO:0000259" key="4">
    <source>
        <dbReference type="Pfam" id="PF06722"/>
    </source>
</evidence>
<dbReference type="InterPro" id="IPR048284">
    <property type="entry name" value="EryCIII-like_N"/>
</dbReference>
<evidence type="ECO:0000256" key="1">
    <source>
        <dbReference type="ARBA" id="ARBA00006962"/>
    </source>
</evidence>
<keyword evidence="7" id="KW-1185">Reference proteome</keyword>
<evidence type="ECO:0000313" key="7">
    <source>
        <dbReference type="Proteomes" id="UP000676325"/>
    </source>
</evidence>
<dbReference type="InterPro" id="IPR002213">
    <property type="entry name" value="UDP_glucos_trans"/>
</dbReference>
<organism evidence="6 7">
    <name type="scientific">Actinospica acidithermotolerans</name>
    <dbReference type="NCBI Taxonomy" id="2828514"/>
    <lineage>
        <taxon>Bacteria</taxon>
        <taxon>Bacillati</taxon>
        <taxon>Actinomycetota</taxon>
        <taxon>Actinomycetes</taxon>
        <taxon>Catenulisporales</taxon>
        <taxon>Actinospicaceae</taxon>
        <taxon>Actinospica</taxon>
    </lineage>
</organism>
<dbReference type="Gene3D" id="3.40.50.2000">
    <property type="entry name" value="Glycogen Phosphorylase B"/>
    <property type="match status" value="2"/>
</dbReference>
<keyword evidence="2" id="KW-0328">Glycosyltransferase</keyword>
<evidence type="ECO:0000313" key="6">
    <source>
        <dbReference type="EMBL" id="MBR7826575.1"/>
    </source>
</evidence>
<gene>
    <name evidence="6" type="ORF">KDK95_09690</name>
</gene>
<dbReference type="Proteomes" id="UP000676325">
    <property type="component" value="Unassembled WGS sequence"/>
</dbReference>
<evidence type="ECO:0000256" key="2">
    <source>
        <dbReference type="ARBA" id="ARBA00022676"/>
    </source>
</evidence>
<dbReference type="FunFam" id="3.40.50.2000:FF:000072">
    <property type="entry name" value="Glycosyl transferase"/>
    <property type="match status" value="1"/>
</dbReference>
<comment type="similarity">
    <text evidence="1">Belongs to the glycosyltransferase 28 family.</text>
</comment>
<dbReference type="CDD" id="cd03784">
    <property type="entry name" value="GT1_Gtf-like"/>
    <property type="match status" value="1"/>
</dbReference>
<evidence type="ECO:0000259" key="5">
    <source>
        <dbReference type="Pfam" id="PF21036"/>
    </source>
</evidence>
<dbReference type="RefSeq" id="WP_212517724.1">
    <property type="nucleotide sequence ID" value="NZ_JAGSOH010000019.1"/>
</dbReference>
<reference evidence="6" key="1">
    <citation type="submission" date="2021-04" db="EMBL/GenBank/DDBJ databases">
        <title>Genome based classification of Actinospica acidithermotolerans sp. nov., an actinobacterium isolated from an Indonesian hot spring.</title>
        <authorList>
            <person name="Kusuma A.B."/>
            <person name="Putra K.E."/>
            <person name="Nafisah S."/>
            <person name="Loh J."/>
            <person name="Nouioui I."/>
            <person name="Goodfellow M."/>
        </authorList>
    </citation>
    <scope>NUCLEOTIDE SEQUENCE</scope>
    <source>
        <strain evidence="6">MGRD01-02</strain>
    </source>
</reference>
<keyword evidence="3" id="KW-0808">Transferase</keyword>
<name>A0A941IFP7_9ACTN</name>
<dbReference type="GO" id="GO:0008194">
    <property type="term" value="F:UDP-glycosyltransferase activity"/>
    <property type="evidence" value="ECO:0007669"/>
    <property type="project" value="InterPro"/>
</dbReference>
<dbReference type="InterPro" id="IPR050426">
    <property type="entry name" value="Glycosyltransferase_28"/>
</dbReference>
<dbReference type="GO" id="GO:0016758">
    <property type="term" value="F:hexosyltransferase activity"/>
    <property type="evidence" value="ECO:0007669"/>
    <property type="project" value="UniProtKB-ARBA"/>
</dbReference>
<dbReference type="PANTHER" id="PTHR48050">
    <property type="entry name" value="STEROL 3-BETA-GLUCOSYLTRANSFERASE"/>
    <property type="match status" value="1"/>
</dbReference>
<proteinExistence type="inferred from homology"/>
<dbReference type="AlphaFoldDB" id="A0A941IFP7"/>
<feature type="domain" description="Erythromycin biosynthesis protein CIII-like C-terminal" evidence="4">
    <location>
        <begin position="236"/>
        <end position="380"/>
    </location>
</feature>
<dbReference type="InterPro" id="IPR010610">
    <property type="entry name" value="EryCIII-like_C"/>
</dbReference>
<dbReference type="GO" id="GO:0017000">
    <property type="term" value="P:antibiotic biosynthetic process"/>
    <property type="evidence" value="ECO:0007669"/>
    <property type="project" value="UniProtKB-ARBA"/>
</dbReference>
<comment type="caution">
    <text evidence="6">The sequence shown here is derived from an EMBL/GenBank/DDBJ whole genome shotgun (WGS) entry which is preliminary data.</text>
</comment>
<feature type="domain" description="Erythromycin biosynthesis protein CIII-like N-terminal" evidence="5">
    <location>
        <begin position="23"/>
        <end position="135"/>
    </location>
</feature>
<evidence type="ECO:0000256" key="3">
    <source>
        <dbReference type="ARBA" id="ARBA00022679"/>
    </source>
</evidence>
<dbReference type="SUPFAM" id="SSF53756">
    <property type="entry name" value="UDP-Glycosyltransferase/glycogen phosphorylase"/>
    <property type="match status" value="1"/>
</dbReference>
<accession>A0A941IFP7</accession>
<dbReference type="PANTHER" id="PTHR48050:SF13">
    <property type="entry name" value="STEROL 3-BETA-GLUCOSYLTRANSFERASE UGT80A2"/>
    <property type="match status" value="1"/>
</dbReference>
<sequence length="387" mass="41349">MRILFTFIGGSGHFRPLVPFARAAQAAGHTVAVAGSGRRYEEIRGAGFAAFRTSEPKPRAGVAAEAEPQLEPVDLAREEQVMRDGFAGRGARRHATAVREIALEWKPDVIVRDEVDFGSAIAAEVLGIPCVNVIVLLAGGLARPDVVRDPIAALRTEWGLVADPQMARLNGELVIMPAPPSLRDPRYPLPEGTFWCGSGDRVVRRERAGGGGGGGGRPLIYFTLGTFDTHRSVFERVLAGLRDLPVRVVTTVGRQLDPASFGPQPEHVRIESFIPQDEVLAEADMVIAHGGSGTLIGSLAHGIPSVLLPMGADQPHNTRRCVELGTAVELDPVAFRAEDAARAVTSLLSDTSYTAAARRIQDEINGLPEPAEALPLMEALAQRTRAV</sequence>
<protein>
    <submittedName>
        <fullName evidence="6">Glycosyltransferase family 1 protein</fullName>
    </submittedName>
</protein>
<dbReference type="Pfam" id="PF06722">
    <property type="entry name" value="EryCIII-like_C"/>
    <property type="match status" value="1"/>
</dbReference>
<dbReference type="Pfam" id="PF21036">
    <property type="entry name" value="EryCIII-like_N"/>
    <property type="match status" value="1"/>
</dbReference>
<dbReference type="EMBL" id="JAGSOH010000019">
    <property type="protein sequence ID" value="MBR7826575.1"/>
    <property type="molecule type" value="Genomic_DNA"/>
</dbReference>